<name>A0A401YP81_9ACTN</name>
<dbReference type="InterPro" id="IPR001478">
    <property type="entry name" value="PDZ"/>
</dbReference>
<evidence type="ECO:0000256" key="11">
    <source>
        <dbReference type="SAM" id="Phobius"/>
    </source>
</evidence>
<evidence type="ECO:0000259" key="12">
    <source>
        <dbReference type="PROSITE" id="PS50106"/>
    </source>
</evidence>
<feature type="transmembrane region" description="Helical" evidence="11">
    <location>
        <begin position="127"/>
        <end position="148"/>
    </location>
</feature>
<evidence type="ECO:0000256" key="8">
    <source>
        <dbReference type="ARBA" id="ARBA00022989"/>
    </source>
</evidence>
<organism evidence="13 14">
    <name type="scientific">Embleya hyalina</name>
    <dbReference type="NCBI Taxonomy" id="516124"/>
    <lineage>
        <taxon>Bacteria</taxon>
        <taxon>Bacillati</taxon>
        <taxon>Actinomycetota</taxon>
        <taxon>Actinomycetes</taxon>
        <taxon>Kitasatosporales</taxon>
        <taxon>Streptomycetaceae</taxon>
        <taxon>Embleya</taxon>
    </lineage>
</organism>
<keyword evidence="5 11" id="KW-0812">Transmembrane</keyword>
<dbReference type="CDD" id="cd06163">
    <property type="entry name" value="S2P-M50_PDZ_RseP-like"/>
    <property type="match status" value="1"/>
</dbReference>
<keyword evidence="9 13" id="KW-0482">Metalloprotease</keyword>
<evidence type="ECO:0000256" key="5">
    <source>
        <dbReference type="ARBA" id="ARBA00022692"/>
    </source>
</evidence>
<dbReference type="Pfam" id="PF02163">
    <property type="entry name" value="Peptidase_M50"/>
    <property type="match status" value="1"/>
</dbReference>
<evidence type="ECO:0000256" key="3">
    <source>
        <dbReference type="ARBA" id="ARBA00007931"/>
    </source>
</evidence>
<feature type="transmembrane region" description="Helical" evidence="11">
    <location>
        <begin position="406"/>
        <end position="427"/>
    </location>
</feature>
<evidence type="ECO:0000313" key="14">
    <source>
        <dbReference type="Proteomes" id="UP000286931"/>
    </source>
</evidence>
<feature type="transmembrane region" description="Helical" evidence="11">
    <location>
        <begin position="344"/>
        <end position="364"/>
    </location>
</feature>
<evidence type="ECO:0000313" key="13">
    <source>
        <dbReference type="EMBL" id="GCD96396.1"/>
    </source>
</evidence>
<dbReference type="GO" id="GO:0004222">
    <property type="term" value="F:metalloendopeptidase activity"/>
    <property type="evidence" value="ECO:0007669"/>
    <property type="project" value="InterPro"/>
</dbReference>
<protein>
    <submittedName>
        <fullName evidence="13">Putative zinc metalloprotease</fullName>
    </submittedName>
</protein>
<feature type="transmembrane region" description="Helical" evidence="11">
    <location>
        <begin position="7"/>
        <end position="24"/>
    </location>
</feature>
<evidence type="ECO:0000256" key="4">
    <source>
        <dbReference type="ARBA" id="ARBA00022670"/>
    </source>
</evidence>
<keyword evidence="8 11" id="KW-1133">Transmembrane helix</keyword>
<comment type="subcellular location">
    <subcellularLocation>
        <location evidence="2">Membrane</location>
        <topology evidence="2">Multi-pass membrane protein</topology>
    </subcellularLocation>
</comment>
<keyword evidence="10 11" id="KW-0472">Membrane</keyword>
<reference evidence="13 14" key="1">
    <citation type="submission" date="2018-12" db="EMBL/GenBank/DDBJ databases">
        <title>Draft genome sequence of Embleya hyalina NBRC 13850T.</title>
        <authorList>
            <person name="Komaki H."/>
            <person name="Hosoyama A."/>
            <person name="Kimura A."/>
            <person name="Ichikawa N."/>
            <person name="Tamura T."/>
        </authorList>
    </citation>
    <scope>NUCLEOTIDE SEQUENCE [LARGE SCALE GENOMIC DNA]</scope>
    <source>
        <strain evidence="13 14">NBRC 13850</strain>
    </source>
</reference>
<accession>A0A401YP81</accession>
<dbReference type="RefSeq" id="WP_126638440.1">
    <property type="nucleotide sequence ID" value="NZ_BIFH01000020.1"/>
</dbReference>
<dbReference type="InterPro" id="IPR008915">
    <property type="entry name" value="Peptidase_M50"/>
</dbReference>
<keyword evidence="6" id="KW-0378">Hydrolase</keyword>
<evidence type="ECO:0000256" key="7">
    <source>
        <dbReference type="ARBA" id="ARBA00022833"/>
    </source>
</evidence>
<dbReference type="GO" id="GO:0006508">
    <property type="term" value="P:proteolysis"/>
    <property type="evidence" value="ECO:0007669"/>
    <property type="project" value="UniProtKB-KW"/>
</dbReference>
<dbReference type="EMBL" id="BIFH01000020">
    <property type="protein sequence ID" value="GCD96396.1"/>
    <property type="molecule type" value="Genomic_DNA"/>
</dbReference>
<evidence type="ECO:0000256" key="2">
    <source>
        <dbReference type="ARBA" id="ARBA00004141"/>
    </source>
</evidence>
<dbReference type="PANTHER" id="PTHR42837:SF2">
    <property type="entry name" value="MEMBRANE METALLOPROTEASE ARASP2, CHLOROPLASTIC-RELATED"/>
    <property type="match status" value="1"/>
</dbReference>
<keyword evidence="4 13" id="KW-0645">Protease</keyword>
<keyword evidence="7" id="KW-0862">Zinc</keyword>
<dbReference type="PROSITE" id="PS50106">
    <property type="entry name" value="PDZ"/>
    <property type="match status" value="1"/>
</dbReference>
<comment type="cofactor">
    <cofactor evidence="1">
        <name>Zn(2+)</name>
        <dbReference type="ChEBI" id="CHEBI:29105"/>
    </cofactor>
</comment>
<dbReference type="InterPro" id="IPR004387">
    <property type="entry name" value="Pept_M50_Zn"/>
</dbReference>
<dbReference type="Gene3D" id="2.30.42.10">
    <property type="match status" value="1"/>
</dbReference>
<dbReference type="SMART" id="SM00228">
    <property type="entry name" value="PDZ"/>
    <property type="match status" value="1"/>
</dbReference>
<dbReference type="InterPro" id="IPR036034">
    <property type="entry name" value="PDZ_sf"/>
</dbReference>
<dbReference type="PANTHER" id="PTHR42837">
    <property type="entry name" value="REGULATOR OF SIGMA-E PROTEASE RSEP"/>
    <property type="match status" value="1"/>
</dbReference>
<dbReference type="Pfam" id="PF17820">
    <property type="entry name" value="PDZ_6"/>
    <property type="match status" value="1"/>
</dbReference>
<dbReference type="GO" id="GO:0016020">
    <property type="term" value="C:membrane"/>
    <property type="evidence" value="ECO:0007669"/>
    <property type="project" value="UniProtKB-SubCell"/>
</dbReference>
<dbReference type="SUPFAM" id="SSF50156">
    <property type="entry name" value="PDZ domain-like"/>
    <property type="match status" value="1"/>
</dbReference>
<comment type="similarity">
    <text evidence="3">Belongs to the peptidase M50B family.</text>
</comment>
<comment type="caution">
    <text evidence="13">The sequence shown here is derived from an EMBL/GenBank/DDBJ whole genome shotgun (WGS) entry which is preliminary data.</text>
</comment>
<dbReference type="InterPro" id="IPR041489">
    <property type="entry name" value="PDZ_6"/>
</dbReference>
<evidence type="ECO:0000256" key="10">
    <source>
        <dbReference type="ARBA" id="ARBA00023136"/>
    </source>
</evidence>
<dbReference type="OrthoDB" id="9782003at2"/>
<keyword evidence="14" id="KW-1185">Reference proteome</keyword>
<dbReference type="AlphaFoldDB" id="A0A401YP81"/>
<feature type="domain" description="PDZ" evidence="12">
    <location>
        <begin position="183"/>
        <end position="230"/>
    </location>
</feature>
<sequence length="433" mass="46744">MTLFMTILGIVVFVVGLLFSIAWHEAGHLVTGKMFGVRVPQYMVGFGRTLWSKKIGETEYGLKAIPAGGYCRLIGMFPPDASGKVQARSTSPWRSMIEDAREASYEEVGPGDEDRMFYQRKPWQRTIIMLAGPFMNLILAIGLLAVYLMGFGINKTTSTVSTVSECVVSADAKTDKCPPGAKPAPGKAAGLLPGDRIVAFNGQKIGDYEKLQGLIRKSSGEVTLVVDRKGQKITLKPVLEQNTMIKIDGDGRAVPGQYVTTGFLGISPATGIQRQSAAESVEFTGDIVKNAFHGLLRIPQKVPALWGAAFQGDERDQDSPVGVVGAARVGGEVAALDVPPSQRVGLMIFIIAGFNVSLFLFNMLPLLPLDGGHVVGAWWESIRRRIASLRKRPDPGPFDVARLMPVAYVVASIFIAFTVLVLIADLINPVKVT</sequence>
<gene>
    <name evidence="13" type="ORF">EHYA_04081</name>
</gene>
<proteinExistence type="inferred from homology"/>
<dbReference type="Proteomes" id="UP000286931">
    <property type="component" value="Unassembled WGS sequence"/>
</dbReference>
<evidence type="ECO:0000256" key="1">
    <source>
        <dbReference type="ARBA" id="ARBA00001947"/>
    </source>
</evidence>
<evidence type="ECO:0000256" key="9">
    <source>
        <dbReference type="ARBA" id="ARBA00023049"/>
    </source>
</evidence>
<evidence type="ECO:0000256" key="6">
    <source>
        <dbReference type="ARBA" id="ARBA00022801"/>
    </source>
</evidence>